<organism evidence="4">
    <name type="scientific">marine sediment metagenome</name>
    <dbReference type="NCBI Taxonomy" id="412755"/>
    <lineage>
        <taxon>unclassified sequences</taxon>
        <taxon>metagenomes</taxon>
        <taxon>ecological metagenomes</taxon>
    </lineage>
</organism>
<sequence>DEQKMAAEKTIKELESSGQLGKSIATEIVPASKFNKAEEYHQQYYEKRKKDSNGQCETDSCLI</sequence>
<dbReference type="Pfam" id="PF01625">
    <property type="entry name" value="PMSR"/>
    <property type="match status" value="1"/>
</dbReference>
<proteinExistence type="predicted"/>
<reference evidence="4" key="1">
    <citation type="journal article" date="2014" name="Front. Microbiol.">
        <title>High frequency of phylogenetically diverse reductive dehalogenase-homologous genes in deep subseafloor sedimentary metagenomes.</title>
        <authorList>
            <person name="Kawai M."/>
            <person name="Futagami T."/>
            <person name="Toyoda A."/>
            <person name="Takaki Y."/>
            <person name="Nishi S."/>
            <person name="Hori S."/>
            <person name="Arai W."/>
            <person name="Tsubouchi T."/>
            <person name="Morono Y."/>
            <person name="Uchiyama I."/>
            <person name="Ito T."/>
            <person name="Fujiyama A."/>
            <person name="Inagaki F."/>
            <person name="Takami H."/>
        </authorList>
    </citation>
    <scope>NUCLEOTIDE SEQUENCE</scope>
    <source>
        <strain evidence="4">Expedition CK06-06</strain>
    </source>
</reference>
<feature type="domain" description="Peptide methionine sulphoxide reductase MsrA" evidence="3">
    <location>
        <begin position="1"/>
        <end position="51"/>
    </location>
</feature>
<dbReference type="EC" id="1.8.4.11" evidence="1"/>
<evidence type="ECO:0000313" key="4">
    <source>
        <dbReference type="EMBL" id="GAI22786.1"/>
    </source>
</evidence>
<dbReference type="PANTHER" id="PTHR43774">
    <property type="entry name" value="PEPTIDE METHIONINE SULFOXIDE REDUCTASE"/>
    <property type="match status" value="1"/>
</dbReference>
<accession>X1MXM4</accession>
<keyword evidence="2" id="KW-0560">Oxidoreductase</keyword>
<dbReference type="AlphaFoldDB" id="X1MXM4"/>
<evidence type="ECO:0000256" key="1">
    <source>
        <dbReference type="ARBA" id="ARBA00012502"/>
    </source>
</evidence>
<dbReference type="PANTHER" id="PTHR43774:SF1">
    <property type="entry name" value="PEPTIDE METHIONINE SULFOXIDE REDUCTASE MSRA 2"/>
    <property type="match status" value="1"/>
</dbReference>
<dbReference type="GO" id="GO:0008113">
    <property type="term" value="F:peptide-methionine (S)-S-oxide reductase activity"/>
    <property type="evidence" value="ECO:0007669"/>
    <property type="project" value="UniProtKB-EC"/>
</dbReference>
<evidence type="ECO:0000259" key="3">
    <source>
        <dbReference type="Pfam" id="PF01625"/>
    </source>
</evidence>
<comment type="caution">
    <text evidence="4">The sequence shown here is derived from an EMBL/GenBank/DDBJ whole genome shotgun (WGS) entry which is preliminary data.</text>
</comment>
<evidence type="ECO:0000256" key="2">
    <source>
        <dbReference type="ARBA" id="ARBA00023002"/>
    </source>
</evidence>
<dbReference type="SUPFAM" id="SSF55068">
    <property type="entry name" value="Peptide methionine sulfoxide reductase"/>
    <property type="match status" value="1"/>
</dbReference>
<protein>
    <recommendedName>
        <fullName evidence="1">peptide-methionine (S)-S-oxide reductase</fullName>
        <ecNumber evidence="1">1.8.4.11</ecNumber>
    </recommendedName>
</protein>
<dbReference type="Gene3D" id="3.30.1060.10">
    <property type="entry name" value="Peptide methionine sulphoxide reductase MsrA"/>
    <property type="match status" value="1"/>
</dbReference>
<dbReference type="InterPro" id="IPR036509">
    <property type="entry name" value="Met_Sox_Rdtase_MsrA_sf"/>
</dbReference>
<dbReference type="InterPro" id="IPR002569">
    <property type="entry name" value="Met_Sox_Rdtase_MsrA_dom"/>
</dbReference>
<name>X1MXM4_9ZZZZ</name>
<dbReference type="EMBL" id="BARV01018715">
    <property type="protein sequence ID" value="GAI22786.1"/>
    <property type="molecule type" value="Genomic_DNA"/>
</dbReference>
<gene>
    <name evidence="4" type="ORF">S06H3_31585</name>
</gene>
<feature type="non-terminal residue" evidence="4">
    <location>
        <position position="1"/>
    </location>
</feature>